<feature type="domain" description="Archaeal Type IV pilin N-terminal" evidence="2">
    <location>
        <begin position="42"/>
        <end position="136"/>
    </location>
</feature>
<dbReference type="PATRIC" id="fig|1434109.4.peg.4472"/>
<dbReference type="AlphaFoldDB" id="A0A0E3LMA9"/>
<dbReference type="InterPro" id="IPR012859">
    <property type="entry name" value="Pilin_N_archaeal"/>
</dbReference>
<evidence type="ECO:0000256" key="1">
    <source>
        <dbReference type="SAM" id="Phobius"/>
    </source>
</evidence>
<name>A0A0E3LMA9_METBA</name>
<reference evidence="3 4" key="1">
    <citation type="submission" date="2014-07" db="EMBL/GenBank/DDBJ databases">
        <title>Methanogenic archaea and the global carbon cycle.</title>
        <authorList>
            <person name="Henriksen J.R."/>
            <person name="Luke J."/>
            <person name="Reinhart S."/>
            <person name="Benedict M.N."/>
            <person name="Youngblut N.D."/>
            <person name="Metcalf M.E."/>
            <person name="Whitaker R.J."/>
            <person name="Metcalf W.W."/>
        </authorList>
    </citation>
    <scope>NUCLEOTIDE SEQUENCE [LARGE SCALE GENOMIC DNA]</scope>
    <source>
        <strain evidence="3 4">Wiesmoor</strain>
    </source>
</reference>
<feature type="transmembrane region" description="Helical" evidence="1">
    <location>
        <begin position="12"/>
        <end position="27"/>
    </location>
</feature>
<proteinExistence type="predicted"/>
<accession>A0A0E3LMA9</accession>
<dbReference type="EMBL" id="CP009526">
    <property type="protein sequence ID" value="AKB52701.1"/>
    <property type="molecule type" value="Genomic_DNA"/>
</dbReference>
<keyword evidence="1" id="KW-0472">Membrane</keyword>
<feature type="transmembrane region" description="Helical" evidence="1">
    <location>
        <begin position="47"/>
        <end position="72"/>
    </location>
</feature>
<keyword evidence="1" id="KW-0812">Transmembrane</keyword>
<dbReference type="HOGENOM" id="CLU_105711_0_0_2"/>
<evidence type="ECO:0000313" key="3">
    <source>
        <dbReference type="EMBL" id="AKB52701.1"/>
    </source>
</evidence>
<evidence type="ECO:0000313" key="4">
    <source>
        <dbReference type="Proteomes" id="UP000033038"/>
    </source>
</evidence>
<evidence type="ECO:0000259" key="2">
    <source>
        <dbReference type="Pfam" id="PF07790"/>
    </source>
</evidence>
<gene>
    <name evidence="3" type="ORF">MSBRW_3448</name>
</gene>
<dbReference type="Proteomes" id="UP000033038">
    <property type="component" value="Chromosome"/>
</dbReference>
<organism evidence="3 4">
    <name type="scientific">Methanosarcina barkeri str. Wiesmoor</name>
    <dbReference type="NCBI Taxonomy" id="1434109"/>
    <lineage>
        <taxon>Archaea</taxon>
        <taxon>Methanobacteriati</taxon>
        <taxon>Methanobacteriota</taxon>
        <taxon>Stenosarchaea group</taxon>
        <taxon>Methanomicrobia</taxon>
        <taxon>Methanosarcinales</taxon>
        <taxon>Methanosarcinaceae</taxon>
        <taxon>Methanosarcina</taxon>
    </lineage>
</organism>
<dbReference type="Pfam" id="PF07790">
    <property type="entry name" value="Pilin_N"/>
    <property type="match status" value="1"/>
</dbReference>
<keyword evidence="1" id="KW-1133">Transmembrane helix</keyword>
<sequence length="255" mass="27959">MNSNSFFEVNKLFMAVCCIFLLMKIWGKIRNKQLFSSETVSDAVTPIIGSLLMLIVLVALAGVAAISFSNIANEGKSTQPLMARILVESCEGGLSPNNYDEDEKEDKKRARFQENKIVLVHEGGDSLPLDSISIKIFGYGNSYRPVFGQDFLTGNISLLYLDLSPRGKNNKYYADKNKATLEDNSWNVGERLVLCGQDSAEGATKSSVKVSVDGDSDTSDNYGFKAGSEITLKVIDTKSSNVIAEQRAIVKHYEG</sequence>
<dbReference type="KEGG" id="mbw:MSBRW_3448"/>
<protein>
    <recommendedName>
        <fullName evidence="2">Archaeal Type IV pilin N-terminal domain-containing protein</fullName>
    </recommendedName>
</protein>